<dbReference type="CTD" id="20245557"/>
<protein>
    <submittedName>
        <fullName evidence="1">Uncharacterized protein</fullName>
    </submittedName>
</protein>
<name>V4A622_LOTGI</name>
<gene>
    <name evidence="1" type="ORF">LOTGIDRAFT_202913</name>
</gene>
<dbReference type="EMBL" id="KB202644">
    <property type="protein sequence ID" value="ESO88736.1"/>
    <property type="molecule type" value="Genomic_DNA"/>
</dbReference>
<dbReference type="RefSeq" id="XP_009060576.1">
    <property type="nucleotide sequence ID" value="XM_009062328.1"/>
</dbReference>
<reference evidence="1 2" key="1">
    <citation type="journal article" date="2013" name="Nature">
        <title>Insights into bilaterian evolution from three spiralian genomes.</title>
        <authorList>
            <person name="Simakov O."/>
            <person name="Marletaz F."/>
            <person name="Cho S.J."/>
            <person name="Edsinger-Gonzales E."/>
            <person name="Havlak P."/>
            <person name="Hellsten U."/>
            <person name="Kuo D.H."/>
            <person name="Larsson T."/>
            <person name="Lv J."/>
            <person name="Arendt D."/>
            <person name="Savage R."/>
            <person name="Osoegawa K."/>
            <person name="de Jong P."/>
            <person name="Grimwood J."/>
            <person name="Chapman J.A."/>
            <person name="Shapiro H."/>
            <person name="Aerts A."/>
            <person name="Otillar R.P."/>
            <person name="Terry A.Y."/>
            <person name="Boore J.L."/>
            <person name="Grigoriev I.V."/>
            <person name="Lindberg D.R."/>
            <person name="Seaver E.C."/>
            <person name="Weisblat D.A."/>
            <person name="Putnam N.H."/>
            <person name="Rokhsar D.S."/>
        </authorList>
    </citation>
    <scope>NUCLEOTIDE SEQUENCE [LARGE SCALE GENOMIC DNA]</scope>
</reference>
<dbReference type="AlphaFoldDB" id="V4A622"/>
<evidence type="ECO:0000313" key="1">
    <source>
        <dbReference type="EMBL" id="ESO88736.1"/>
    </source>
</evidence>
<dbReference type="Proteomes" id="UP000030746">
    <property type="component" value="Unassembled WGS sequence"/>
</dbReference>
<keyword evidence="2" id="KW-1185">Reference proteome</keyword>
<proteinExistence type="predicted"/>
<organism evidence="1 2">
    <name type="scientific">Lottia gigantea</name>
    <name type="common">Giant owl limpet</name>
    <dbReference type="NCBI Taxonomy" id="225164"/>
    <lineage>
        <taxon>Eukaryota</taxon>
        <taxon>Metazoa</taxon>
        <taxon>Spiralia</taxon>
        <taxon>Lophotrochozoa</taxon>
        <taxon>Mollusca</taxon>
        <taxon>Gastropoda</taxon>
        <taxon>Patellogastropoda</taxon>
        <taxon>Lottioidea</taxon>
        <taxon>Lottiidae</taxon>
        <taxon>Lottia</taxon>
    </lineage>
</organism>
<feature type="non-terminal residue" evidence="1">
    <location>
        <position position="79"/>
    </location>
</feature>
<dbReference type="KEGG" id="lgi:LOTGIDRAFT_202913"/>
<dbReference type="GeneID" id="20245557"/>
<dbReference type="HOGENOM" id="CLU_172955_0_0_1"/>
<evidence type="ECO:0000313" key="2">
    <source>
        <dbReference type="Proteomes" id="UP000030746"/>
    </source>
</evidence>
<sequence length="79" mass="8920">MLGDPSGVLRLLSCRSVRERRRSSEAKRVRGFTSLWRGLLLSGGVAAPRNVRLPCRYVGERDRNYRTLASETLFVGGRQ</sequence>
<accession>V4A622</accession>